<evidence type="ECO:0000313" key="1">
    <source>
        <dbReference type="EMBL" id="GFN80081.1"/>
    </source>
</evidence>
<evidence type="ECO:0000313" key="2">
    <source>
        <dbReference type="Proteomes" id="UP000735302"/>
    </source>
</evidence>
<proteinExistence type="predicted"/>
<comment type="caution">
    <text evidence="1">The sequence shown here is derived from an EMBL/GenBank/DDBJ whole genome shotgun (WGS) entry which is preliminary data.</text>
</comment>
<dbReference type="Proteomes" id="UP000735302">
    <property type="component" value="Unassembled WGS sequence"/>
</dbReference>
<dbReference type="AlphaFoldDB" id="A0AAV3YCB6"/>
<name>A0AAV3YCB6_9GAST</name>
<organism evidence="1 2">
    <name type="scientific">Plakobranchus ocellatus</name>
    <dbReference type="NCBI Taxonomy" id="259542"/>
    <lineage>
        <taxon>Eukaryota</taxon>
        <taxon>Metazoa</taxon>
        <taxon>Spiralia</taxon>
        <taxon>Lophotrochozoa</taxon>
        <taxon>Mollusca</taxon>
        <taxon>Gastropoda</taxon>
        <taxon>Heterobranchia</taxon>
        <taxon>Euthyneura</taxon>
        <taxon>Panpulmonata</taxon>
        <taxon>Sacoglossa</taxon>
        <taxon>Placobranchoidea</taxon>
        <taxon>Plakobranchidae</taxon>
        <taxon>Plakobranchus</taxon>
    </lineage>
</organism>
<reference evidence="1 2" key="1">
    <citation type="journal article" date="2021" name="Elife">
        <title>Chloroplast acquisition without the gene transfer in kleptoplastic sea slugs, Plakobranchus ocellatus.</title>
        <authorList>
            <person name="Maeda T."/>
            <person name="Takahashi S."/>
            <person name="Yoshida T."/>
            <person name="Shimamura S."/>
            <person name="Takaki Y."/>
            <person name="Nagai Y."/>
            <person name="Toyoda A."/>
            <person name="Suzuki Y."/>
            <person name="Arimoto A."/>
            <person name="Ishii H."/>
            <person name="Satoh N."/>
            <person name="Nishiyama T."/>
            <person name="Hasebe M."/>
            <person name="Maruyama T."/>
            <person name="Minagawa J."/>
            <person name="Obokata J."/>
            <person name="Shigenobu S."/>
        </authorList>
    </citation>
    <scope>NUCLEOTIDE SEQUENCE [LARGE SCALE GENOMIC DNA]</scope>
</reference>
<protein>
    <submittedName>
        <fullName evidence="1">Uncharacterized protein</fullName>
    </submittedName>
</protein>
<dbReference type="EMBL" id="BLXT01000800">
    <property type="protein sequence ID" value="GFN80081.1"/>
    <property type="molecule type" value="Genomic_DNA"/>
</dbReference>
<keyword evidence="2" id="KW-1185">Reference proteome</keyword>
<sequence length="95" mass="10721">MPIAALMPVPNKSSYKVHSFITTDTASHLAKADQRQAWLETLKIHRHIRRGRTQGGKNSTVRAARAIRDFVYGVRVVRLHQTSTVCVRSPSTDLR</sequence>
<accession>A0AAV3YCB6</accession>
<gene>
    <name evidence="1" type="ORF">PoB_000658700</name>
</gene>